<keyword evidence="2" id="KW-1185">Reference proteome</keyword>
<organism evidence="1 2">
    <name type="scientific">Mycena chlorophos</name>
    <name type="common">Agaric fungus</name>
    <name type="synonym">Agaricus chlorophos</name>
    <dbReference type="NCBI Taxonomy" id="658473"/>
    <lineage>
        <taxon>Eukaryota</taxon>
        <taxon>Fungi</taxon>
        <taxon>Dikarya</taxon>
        <taxon>Basidiomycota</taxon>
        <taxon>Agaricomycotina</taxon>
        <taxon>Agaricomycetes</taxon>
        <taxon>Agaricomycetidae</taxon>
        <taxon>Agaricales</taxon>
        <taxon>Marasmiineae</taxon>
        <taxon>Mycenaceae</taxon>
        <taxon>Mycena</taxon>
    </lineage>
</organism>
<accession>A0ABQ0KUE6</accession>
<gene>
    <name evidence="1" type="ORF">MCHLO_00221</name>
</gene>
<name>A0ABQ0KUE6_MYCCL</name>
<sequence length="150" mass="16915">MMTYMSKKLAVGTEWKDPGLKATVLLKWTLFLSEACHRTAELEHRSGFKEEFETQIWNAVQGDAFTPLALLVTQIARKLGTPVPSLIDLIRLSPEQQDQRETPADDFVPEVLAAFEILVRSLLSHAASELRKIKQRREDLVLAGARADRS</sequence>
<reference evidence="1" key="1">
    <citation type="submission" date="2014-09" db="EMBL/GenBank/DDBJ databases">
        <title>Genome sequence of the luminous mushroom Mycena chlorophos for searching fungal bioluminescence genes.</title>
        <authorList>
            <person name="Tanaka Y."/>
            <person name="Kasuga D."/>
            <person name="Oba Y."/>
            <person name="Hase S."/>
            <person name="Sato K."/>
            <person name="Oba Y."/>
            <person name="Sakakibara Y."/>
        </authorList>
    </citation>
    <scope>NUCLEOTIDE SEQUENCE</scope>
</reference>
<dbReference type="EMBL" id="DF838038">
    <property type="protein sequence ID" value="GAT42508.1"/>
    <property type="molecule type" value="Genomic_DNA"/>
</dbReference>
<dbReference type="Proteomes" id="UP000815677">
    <property type="component" value="Unassembled WGS sequence"/>
</dbReference>
<evidence type="ECO:0000313" key="1">
    <source>
        <dbReference type="EMBL" id="GAT42508.1"/>
    </source>
</evidence>
<proteinExistence type="predicted"/>
<evidence type="ECO:0000313" key="2">
    <source>
        <dbReference type="Proteomes" id="UP000815677"/>
    </source>
</evidence>
<protein>
    <submittedName>
        <fullName evidence="1">Uncharacterized protein</fullName>
    </submittedName>
</protein>
<dbReference type="Pfam" id="PF11894">
    <property type="entry name" value="Nup192"/>
    <property type="match status" value="1"/>
</dbReference>
<dbReference type="InterPro" id="IPR021827">
    <property type="entry name" value="Nup186/Nup192/Nup205"/>
</dbReference>